<dbReference type="NCBIfam" id="NF011470">
    <property type="entry name" value="PRK14887.1"/>
    <property type="match status" value="1"/>
</dbReference>
<comment type="caution">
    <text evidence="2">The sequence shown here is derived from an EMBL/GenBank/DDBJ whole genome shotgun (WGS) entry which is preliminary data.</text>
</comment>
<dbReference type="EMBL" id="QGMZ01000018">
    <property type="protein sequence ID" value="PWR73460.1"/>
    <property type="molecule type" value="Genomic_DNA"/>
</dbReference>
<dbReference type="Proteomes" id="UP000245934">
    <property type="component" value="Unassembled WGS sequence"/>
</dbReference>
<evidence type="ECO:0008006" key="4">
    <source>
        <dbReference type="Google" id="ProtNLM"/>
    </source>
</evidence>
<dbReference type="Pfam" id="PF09341">
    <property type="entry name" value="Pcc1"/>
    <property type="match status" value="1"/>
</dbReference>
<dbReference type="AlphaFoldDB" id="A0A2V2N4D8"/>
<evidence type="ECO:0000256" key="1">
    <source>
        <dbReference type="ARBA" id="ARBA00007073"/>
    </source>
</evidence>
<organism evidence="2 3">
    <name type="scientific">Methanospirillum stamsii</name>
    <dbReference type="NCBI Taxonomy" id="1277351"/>
    <lineage>
        <taxon>Archaea</taxon>
        <taxon>Methanobacteriati</taxon>
        <taxon>Methanobacteriota</taxon>
        <taxon>Stenosarchaea group</taxon>
        <taxon>Methanomicrobia</taxon>
        <taxon>Methanomicrobiales</taxon>
        <taxon>Methanospirillaceae</taxon>
        <taxon>Methanospirillum</taxon>
    </lineage>
</organism>
<dbReference type="InterPro" id="IPR015419">
    <property type="entry name" value="CTAG/Pcc1"/>
</dbReference>
<dbReference type="RefSeq" id="WP_109940871.1">
    <property type="nucleotide sequence ID" value="NZ_CP176366.1"/>
</dbReference>
<gene>
    <name evidence="2" type="ORF">DLD82_09420</name>
</gene>
<proteinExistence type="inferred from homology"/>
<dbReference type="OrthoDB" id="8982at2157"/>
<name>A0A2V2N4D8_9EURY</name>
<dbReference type="Gene3D" id="3.30.310.50">
    <property type="entry name" value="Alpha-D-phosphohexomutase, C-terminal domain"/>
    <property type="match status" value="1"/>
</dbReference>
<evidence type="ECO:0000313" key="3">
    <source>
        <dbReference type="Proteomes" id="UP000245934"/>
    </source>
</evidence>
<protein>
    <recommendedName>
        <fullName evidence="4">KEOPS complex Pcc1-like subunit</fullName>
    </recommendedName>
</protein>
<accession>A0A2V2N4D8</accession>
<evidence type="ECO:0000313" key="2">
    <source>
        <dbReference type="EMBL" id="PWR73460.1"/>
    </source>
</evidence>
<reference evidence="2 3" key="1">
    <citation type="submission" date="2018-05" db="EMBL/GenBank/DDBJ databases">
        <title>Draft genome of Methanospirillum stamsii Pt1.</title>
        <authorList>
            <person name="Dueholm M.S."/>
            <person name="Nielsen P.H."/>
            <person name="Bakmann L.F."/>
            <person name="Otzen D.E."/>
        </authorList>
    </citation>
    <scope>NUCLEOTIDE SEQUENCE [LARGE SCALE GENOMIC DNA]</scope>
    <source>
        <strain evidence="2 3">Pt1</strain>
    </source>
</reference>
<sequence>MIHEASFVFSTPDAPLIAASLMPESESEPVGRSCGRCMIRDDMTLAIEIRAEDLTAFRAAVNTWLRLVQIAEEMVQTTKKAGTTNK</sequence>
<comment type="similarity">
    <text evidence="1">Belongs to the CTAG/PCC1 family.</text>
</comment>
<dbReference type="GeneID" id="97608837"/>
<keyword evidence="3" id="KW-1185">Reference proteome</keyword>